<dbReference type="EMBL" id="UGRS01000003">
    <property type="protein sequence ID" value="SUA48884.1"/>
    <property type="molecule type" value="Genomic_DNA"/>
</dbReference>
<organism evidence="3 4">
    <name type="scientific">Neisseria zoodegmatis</name>
    <dbReference type="NCBI Taxonomy" id="326523"/>
    <lineage>
        <taxon>Bacteria</taxon>
        <taxon>Pseudomonadati</taxon>
        <taxon>Pseudomonadota</taxon>
        <taxon>Betaproteobacteria</taxon>
        <taxon>Neisseriales</taxon>
        <taxon>Neisseriaceae</taxon>
        <taxon>Neisseria</taxon>
    </lineage>
</organism>
<keyword evidence="3" id="KW-0238">DNA-binding</keyword>
<feature type="coiled-coil region" evidence="1">
    <location>
        <begin position="89"/>
        <end position="116"/>
    </location>
</feature>
<dbReference type="SUPFAM" id="SSF47413">
    <property type="entry name" value="lambda repressor-like DNA-binding domains"/>
    <property type="match status" value="1"/>
</dbReference>
<dbReference type="InterPro" id="IPR001387">
    <property type="entry name" value="Cro/C1-type_HTH"/>
</dbReference>
<dbReference type="PROSITE" id="PS50943">
    <property type="entry name" value="HTH_CROC1"/>
    <property type="match status" value="1"/>
</dbReference>
<dbReference type="Proteomes" id="UP000254055">
    <property type="component" value="Unassembled WGS sequence"/>
</dbReference>
<evidence type="ECO:0000256" key="1">
    <source>
        <dbReference type="SAM" id="Coils"/>
    </source>
</evidence>
<dbReference type="AlphaFoldDB" id="A0A378X825"/>
<proteinExistence type="predicted"/>
<dbReference type="Gene3D" id="1.10.260.40">
    <property type="entry name" value="lambda repressor-like DNA-binding domains"/>
    <property type="match status" value="1"/>
</dbReference>
<dbReference type="CDD" id="cd00093">
    <property type="entry name" value="HTH_XRE"/>
    <property type="match status" value="1"/>
</dbReference>
<evidence type="ECO:0000313" key="4">
    <source>
        <dbReference type="Proteomes" id="UP000254055"/>
    </source>
</evidence>
<sequence length="117" mass="13287">MAEKLGLSPSGYAKLERGQTQLHLSRLQELADIFGIDPIELLQSNESNLVCQITEGDNNQGHNYYCGDQSLVMEVEKLKLQLENRDSLLAQKNVIIEQLEARVEMQQEMLDLLKKNS</sequence>
<protein>
    <submittedName>
        <fullName evidence="3">Putative DNA-binding protein</fullName>
    </submittedName>
</protein>
<feature type="domain" description="HTH cro/C1-type" evidence="2">
    <location>
        <begin position="1"/>
        <end position="41"/>
    </location>
</feature>
<dbReference type="InterPro" id="IPR010982">
    <property type="entry name" value="Lambda_DNA-bd_dom_sf"/>
</dbReference>
<name>A0A378X825_9NEIS</name>
<dbReference type="Pfam" id="PF01381">
    <property type="entry name" value="HTH_3"/>
    <property type="match status" value="1"/>
</dbReference>
<keyword evidence="1" id="KW-0175">Coiled coil</keyword>
<evidence type="ECO:0000313" key="3">
    <source>
        <dbReference type="EMBL" id="SUA48884.1"/>
    </source>
</evidence>
<gene>
    <name evidence="3" type="ORF">NCTC12229_02308</name>
</gene>
<reference evidence="3 4" key="1">
    <citation type="submission" date="2018-06" db="EMBL/GenBank/DDBJ databases">
        <authorList>
            <consortium name="Pathogen Informatics"/>
            <person name="Doyle S."/>
        </authorList>
    </citation>
    <scope>NUCLEOTIDE SEQUENCE [LARGE SCALE GENOMIC DNA]</scope>
    <source>
        <strain evidence="3 4">NCTC12229</strain>
    </source>
</reference>
<evidence type="ECO:0000259" key="2">
    <source>
        <dbReference type="PROSITE" id="PS50943"/>
    </source>
</evidence>
<accession>A0A378X825</accession>
<dbReference type="GO" id="GO:0003677">
    <property type="term" value="F:DNA binding"/>
    <property type="evidence" value="ECO:0007669"/>
    <property type="project" value="UniProtKB-KW"/>
</dbReference>